<gene>
    <name evidence="1" type="ORF">ABVK50_15440</name>
</gene>
<dbReference type="AlphaFoldDB" id="A0AAU8CK48"/>
<evidence type="ECO:0000313" key="1">
    <source>
        <dbReference type="EMBL" id="XCG46713.1"/>
    </source>
</evidence>
<proteinExistence type="predicted"/>
<organism evidence="1">
    <name type="scientific">Mesorhizobium sp. WSM2240</name>
    <dbReference type="NCBI Taxonomy" id="3228851"/>
    <lineage>
        <taxon>Bacteria</taxon>
        <taxon>Pseudomonadati</taxon>
        <taxon>Pseudomonadota</taxon>
        <taxon>Alphaproteobacteria</taxon>
        <taxon>Hyphomicrobiales</taxon>
        <taxon>Phyllobacteriaceae</taxon>
        <taxon>Mesorhizobium</taxon>
    </lineage>
</organism>
<evidence type="ECO:0008006" key="2">
    <source>
        <dbReference type="Google" id="ProtNLM"/>
    </source>
</evidence>
<accession>A0AAU8CK48</accession>
<reference evidence="1" key="1">
    <citation type="submission" date="2024-06" db="EMBL/GenBank/DDBJ databases">
        <title>Mesorhizobium karijinii sp. nov., a symbiont of the iconic Swainsona formosa from arid Australia.</title>
        <authorList>
            <person name="Hill Y.J."/>
            <person name="Watkin E.L.J."/>
            <person name="O'Hara G.W."/>
            <person name="Terpolilli J."/>
            <person name="Tye M.L."/>
            <person name="Kohlmeier M.G."/>
        </authorList>
    </citation>
    <scope>NUCLEOTIDE SEQUENCE</scope>
    <source>
        <strain evidence="1">WSM2240</strain>
    </source>
</reference>
<dbReference type="RefSeq" id="WP_353645749.1">
    <property type="nucleotide sequence ID" value="NZ_CP159253.1"/>
</dbReference>
<protein>
    <recommendedName>
        <fullName evidence="2">KTSC domain-containing protein</fullName>
    </recommendedName>
</protein>
<name>A0AAU8CK48_9HYPH</name>
<dbReference type="EMBL" id="CP159253">
    <property type="protein sequence ID" value="XCG46713.1"/>
    <property type="molecule type" value="Genomic_DNA"/>
</dbReference>
<sequence>MFNVFYDTSKAKRIPYCMAGMSMQEALGRLAKFKVRYLDRSGRGRTYPNGRGRYDIRNARVEAQ</sequence>